<reference evidence="7 8" key="1">
    <citation type="submission" date="2016-10" db="EMBL/GenBank/DDBJ databases">
        <authorList>
            <person name="de Groot N.N."/>
        </authorList>
    </citation>
    <scope>NUCLEOTIDE SEQUENCE [LARGE SCALE GENOMIC DNA]</scope>
    <source>
        <strain evidence="7 8">DSM 21668</strain>
    </source>
</reference>
<dbReference type="InterPro" id="IPR017850">
    <property type="entry name" value="Alkaline_phosphatase_core_sf"/>
</dbReference>
<evidence type="ECO:0000256" key="4">
    <source>
        <dbReference type="PIRSR" id="PIRSR031924-50"/>
    </source>
</evidence>
<dbReference type="RefSeq" id="WP_093204348.1">
    <property type="nucleotide sequence ID" value="NZ_FNGS01000006.1"/>
</dbReference>
<dbReference type="InterPro" id="IPR002591">
    <property type="entry name" value="Phosphodiest/P_Trfase"/>
</dbReference>
<evidence type="ECO:0000256" key="5">
    <source>
        <dbReference type="PIRSR" id="PIRSR031924-51"/>
    </source>
</evidence>
<dbReference type="GO" id="GO:0046872">
    <property type="term" value="F:metal ion binding"/>
    <property type="evidence" value="ECO:0007669"/>
    <property type="project" value="UniProtKB-KW"/>
</dbReference>
<protein>
    <submittedName>
        <fullName evidence="7">Type I phosphodiesterase / nucleotide pyrophosphatase</fullName>
    </submittedName>
</protein>
<proteinExistence type="predicted"/>
<dbReference type="Gene3D" id="3.30.1360.150">
    <property type="match status" value="1"/>
</dbReference>
<dbReference type="EMBL" id="FNGS01000006">
    <property type="protein sequence ID" value="SDM35498.1"/>
    <property type="molecule type" value="Genomic_DNA"/>
</dbReference>
<keyword evidence="2" id="KW-0479">Metal-binding</keyword>
<dbReference type="InterPro" id="IPR026263">
    <property type="entry name" value="Alkaline_phosphatase_prok"/>
</dbReference>
<feature type="signal peptide" evidence="6">
    <location>
        <begin position="1"/>
        <end position="21"/>
    </location>
</feature>
<dbReference type="PANTHER" id="PTHR10151:SF120">
    <property type="entry name" value="BIS(5'-ADENOSYL)-TRIPHOSPHATASE"/>
    <property type="match status" value="1"/>
</dbReference>
<evidence type="ECO:0000256" key="2">
    <source>
        <dbReference type="ARBA" id="ARBA00022723"/>
    </source>
</evidence>
<dbReference type="GO" id="GO:0004035">
    <property type="term" value="F:alkaline phosphatase activity"/>
    <property type="evidence" value="ECO:0007669"/>
    <property type="project" value="InterPro"/>
</dbReference>
<keyword evidence="1 4" id="KW-0597">Phosphoprotein</keyword>
<dbReference type="NCBIfam" id="NF042991">
    <property type="entry name" value="alk_phos_PafA"/>
    <property type="match status" value="1"/>
</dbReference>
<dbReference type="Proteomes" id="UP000198901">
    <property type="component" value="Unassembled WGS sequence"/>
</dbReference>
<dbReference type="AlphaFoldDB" id="A0A1G9SJ16"/>
<evidence type="ECO:0000256" key="1">
    <source>
        <dbReference type="ARBA" id="ARBA00022553"/>
    </source>
</evidence>
<sequence>MNRYKLSFLLLLSPLLLLAQAKPKTASGPAARPKLVVGIVVDQMRYDFLFRYAAKYGNGGFKRLLGEGYNCAYTHYNYMPTITAPGHTCVFTGSIPAIHGIVGNDWFDRSLGREVYCTEDTLAEAAGGSGSKAGKMSPRNVLATTITDQLKIATNFKSKVIGVSQKDRGAIIPAGHSADAAYWFDSRDGSWITSTFYMKDVPQWVKDFNAKKLANKYLEKPWTTLLPIEQYTESTADDMPWEVPIPGEKKPVFPHEVSGTFQGFYENFRKTPFGNTITKDFAIETLKNEKLGKGTETDFLTVSFSSTDYVGHSFGPNSIETEDTYLRLDQDIEALLSFLDTWVGKQNVLVFLSADHGVADVWGFSREHNIAAGSIQKVTNAASAALTAAYGEADWIQYFGNYQIYLNPEVLKAKNLTVSQVYPKVKEAVMKVPGVANVLNLQDFASLQINDNQAYFVKNGYHLKRGGDLMVVAEPGWQEGYVRAGTGHGTPNNYDSHVPCLFYGWKIPHGKTGASTHVTDIAATVAYLLDILEPSGCVGKPVEDLVSQVR</sequence>
<feature type="chain" id="PRO_5011736110" evidence="6">
    <location>
        <begin position="22"/>
        <end position="550"/>
    </location>
</feature>
<dbReference type="OrthoDB" id="9766127at2"/>
<gene>
    <name evidence="7" type="ORF">SAMN04488090_3194</name>
</gene>
<dbReference type="PIRSF" id="PIRSF031924">
    <property type="entry name" value="Pi-irrepressible_AP"/>
    <property type="match status" value="1"/>
</dbReference>
<dbReference type="STRING" id="563176.SAMN04488090_3194"/>
<keyword evidence="8" id="KW-1185">Reference proteome</keyword>
<dbReference type="Pfam" id="PF01663">
    <property type="entry name" value="Phosphodiest"/>
    <property type="match status" value="1"/>
</dbReference>
<accession>A0A1G9SJ16</accession>
<evidence type="ECO:0000256" key="3">
    <source>
        <dbReference type="ARBA" id="ARBA00022729"/>
    </source>
</evidence>
<dbReference type="SUPFAM" id="SSF53649">
    <property type="entry name" value="Alkaline phosphatase-like"/>
    <property type="match status" value="1"/>
</dbReference>
<feature type="binding site" evidence="5">
    <location>
        <position position="104"/>
    </location>
    <ligand>
        <name>substrate</name>
    </ligand>
</feature>
<keyword evidence="3 6" id="KW-0732">Signal</keyword>
<organism evidence="7 8">
    <name type="scientific">Siphonobacter aquaeclarae</name>
    <dbReference type="NCBI Taxonomy" id="563176"/>
    <lineage>
        <taxon>Bacteria</taxon>
        <taxon>Pseudomonadati</taxon>
        <taxon>Bacteroidota</taxon>
        <taxon>Cytophagia</taxon>
        <taxon>Cytophagales</taxon>
        <taxon>Cytophagaceae</taxon>
        <taxon>Siphonobacter</taxon>
    </lineage>
</organism>
<dbReference type="PANTHER" id="PTHR10151">
    <property type="entry name" value="ECTONUCLEOTIDE PYROPHOSPHATASE/PHOSPHODIESTERASE"/>
    <property type="match status" value="1"/>
</dbReference>
<evidence type="ECO:0000256" key="6">
    <source>
        <dbReference type="SAM" id="SignalP"/>
    </source>
</evidence>
<feature type="active site" description="Phosphothreonine intermediate" evidence="4">
    <location>
        <position position="83"/>
    </location>
</feature>
<evidence type="ECO:0000313" key="7">
    <source>
        <dbReference type="EMBL" id="SDM35498.1"/>
    </source>
</evidence>
<evidence type="ECO:0000313" key="8">
    <source>
        <dbReference type="Proteomes" id="UP000198901"/>
    </source>
</evidence>
<dbReference type="Gene3D" id="3.40.720.10">
    <property type="entry name" value="Alkaline Phosphatase, subunit A"/>
    <property type="match status" value="1"/>
</dbReference>
<feature type="binding site" evidence="5">
    <location>
        <begin position="166"/>
        <end position="168"/>
    </location>
    <ligand>
        <name>substrate</name>
    </ligand>
</feature>
<dbReference type="CDD" id="cd16016">
    <property type="entry name" value="AP-SPAP"/>
    <property type="match status" value="1"/>
</dbReference>
<name>A0A1G9SJ16_9BACT</name>